<feature type="region of interest" description="Disordered" evidence="1">
    <location>
        <begin position="1"/>
        <end position="65"/>
    </location>
</feature>
<name>A0A2W2DX65_9ACTN</name>
<feature type="compositionally biased region" description="Basic and acidic residues" evidence="1">
    <location>
        <begin position="23"/>
        <end position="36"/>
    </location>
</feature>
<evidence type="ECO:0000256" key="1">
    <source>
        <dbReference type="SAM" id="MobiDB-lite"/>
    </source>
</evidence>
<evidence type="ECO:0000313" key="3">
    <source>
        <dbReference type="Proteomes" id="UP000248924"/>
    </source>
</evidence>
<keyword evidence="3" id="KW-1185">Reference proteome</keyword>
<gene>
    <name evidence="2" type="ORF">C1I95_17650</name>
</gene>
<organism evidence="2 3">
    <name type="scientific">Micromonospora craterilacus</name>
    <dbReference type="NCBI Taxonomy" id="1655439"/>
    <lineage>
        <taxon>Bacteria</taxon>
        <taxon>Bacillati</taxon>
        <taxon>Actinomycetota</taxon>
        <taxon>Actinomycetes</taxon>
        <taxon>Micromonosporales</taxon>
        <taxon>Micromonosporaceae</taxon>
        <taxon>Micromonospora</taxon>
    </lineage>
</organism>
<feature type="compositionally biased region" description="Basic residues" evidence="1">
    <location>
        <begin position="37"/>
        <end position="47"/>
    </location>
</feature>
<evidence type="ECO:0000313" key="2">
    <source>
        <dbReference type="EMBL" id="PZG16496.1"/>
    </source>
</evidence>
<proteinExistence type="predicted"/>
<accession>A0A2W2DX65</accession>
<dbReference type="Proteomes" id="UP000248924">
    <property type="component" value="Unassembled WGS sequence"/>
</dbReference>
<dbReference type="RefSeq" id="WP_111214910.1">
    <property type="nucleotide sequence ID" value="NZ_POTY01000104.1"/>
</dbReference>
<reference evidence="2 3" key="1">
    <citation type="submission" date="2018-01" db="EMBL/GenBank/DDBJ databases">
        <title>Draft genome sequence of Jishengella sp. NA12.</title>
        <authorList>
            <person name="Sahin N."/>
            <person name="Ay H."/>
            <person name="Saygin H."/>
        </authorList>
    </citation>
    <scope>NUCLEOTIDE SEQUENCE [LARGE SCALE GENOMIC DNA]</scope>
    <source>
        <strain evidence="2 3">NA12</strain>
    </source>
</reference>
<comment type="caution">
    <text evidence="2">The sequence shown here is derived from an EMBL/GenBank/DDBJ whole genome shotgun (WGS) entry which is preliminary data.</text>
</comment>
<dbReference type="EMBL" id="POTY01000104">
    <property type="protein sequence ID" value="PZG16496.1"/>
    <property type="molecule type" value="Genomic_DNA"/>
</dbReference>
<dbReference type="AlphaFoldDB" id="A0A2W2DX65"/>
<sequence length="65" mass="7292">MSASIQHIARRALRTAARSSRPPVREVVTDSDGNEKTRRRKLRRPSRHTADADAIAESRLQGAWA</sequence>
<protein>
    <submittedName>
        <fullName evidence="2">Uncharacterized protein</fullName>
    </submittedName>
</protein>